<dbReference type="InterPro" id="IPR003661">
    <property type="entry name" value="HisK_dim/P_dom"/>
</dbReference>
<dbReference type="Gene3D" id="1.10.287.130">
    <property type="match status" value="1"/>
</dbReference>
<dbReference type="SUPFAM" id="SSF55874">
    <property type="entry name" value="ATPase domain of HSP90 chaperone/DNA topoisomerase II/histidine kinase"/>
    <property type="match status" value="1"/>
</dbReference>
<dbReference type="CDD" id="cd00082">
    <property type="entry name" value="HisKA"/>
    <property type="match status" value="1"/>
</dbReference>
<evidence type="ECO:0000256" key="6">
    <source>
        <dbReference type="ARBA" id="ARBA00022679"/>
    </source>
</evidence>
<evidence type="ECO:0000313" key="15">
    <source>
        <dbReference type="EMBL" id="KAF0135080.1"/>
    </source>
</evidence>
<feature type="transmembrane region" description="Helical" evidence="13">
    <location>
        <begin position="154"/>
        <end position="176"/>
    </location>
</feature>
<dbReference type="Pfam" id="PF00512">
    <property type="entry name" value="HisKA"/>
    <property type="match status" value="1"/>
</dbReference>
<comment type="subcellular location">
    <subcellularLocation>
        <location evidence="2">Cell membrane</location>
    </subcellularLocation>
</comment>
<dbReference type="Gene3D" id="3.30.565.10">
    <property type="entry name" value="Histidine kinase-like ATPase, C-terminal domain"/>
    <property type="match status" value="1"/>
</dbReference>
<keyword evidence="6" id="KW-0808">Transferase</keyword>
<feature type="transmembrane region" description="Helical" evidence="13">
    <location>
        <begin position="113"/>
        <end position="134"/>
    </location>
</feature>
<keyword evidence="13" id="KW-1133">Transmembrane helix</keyword>
<feature type="transmembrane region" description="Helical" evidence="13">
    <location>
        <begin position="89"/>
        <end position="106"/>
    </location>
</feature>
<dbReference type="EC" id="2.7.13.3" evidence="3"/>
<feature type="domain" description="Histidine kinase" evidence="14">
    <location>
        <begin position="278"/>
        <end position="496"/>
    </location>
</feature>
<dbReference type="PANTHER" id="PTHR43047:SF72">
    <property type="entry name" value="OSMOSENSING HISTIDINE PROTEIN KINASE SLN1"/>
    <property type="match status" value="1"/>
</dbReference>
<evidence type="ECO:0000256" key="10">
    <source>
        <dbReference type="ARBA" id="ARBA00023012"/>
    </source>
</evidence>
<evidence type="ECO:0000313" key="16">
    <source>
        <dbReference type="Proteomes" id="UP000488506"/>
    </source>
</evidence>
<dbReference type="FunFam" id="3.30.565.10:FF:000023">
    <property type="entry name" value="PAS domain-containing sensor histidine kinase"/>
    <property type="match status" value="1"/>
</dbReference>
<evidence type="ECO:0000256" key="13">
    <source>
        <dbReference type="SAM" id="Phobius"/>
    </source>
</evidence>
<evidence type="ECO:0000256" key="4">
    <source>
        <dbReference type="ARBA" id="ARBA00022475"/>
    </source>
</evidence>
<proteinExistence type="predicted"/>
<protein>
    <recommendedName>
        <fullName evidence="3">histidine kinase</fullName>
        <ecNumber evidence="3">2.7.13.3</ecNumber>
    </recommendedName>
</protein>
<keyword evidence="5" id="KW-0597">Phosphoprotein</keyword>
<dbReference type="PRINTS" id="PR00344">
    <property type="entry name" value="BCTRLSENSOR"/>
</dbReference>
<dbReference type="InterPro" id="IPR003594">
    <property type="entry name" value="HATPase_dom"/>
</dbReference>
<dbReference type="GO" id="GO:0009927">
    <property type="term" value="F:histidine phosphotransfer kinase activity"/>
    <property type="evidence" value="ECO:0007669"/>
    <property type="project" value="TreeGrafter"/>
</dbReference>
<reference evidence="15 16" key="1">
    <citation type="submission" date="2019-12" db="EMBL/GenBank/DDBJ databases">
        <authorList>
            <person name="Wolfe R."/>
            <person name="Danczak R."/>
            <person name="Wilkins M."/>
        </authorList>
    </citation>
    <scope>NUCLEOTIDE SEQUENCE [LARGE SCALE GENOMIC DNA]</scope>
    <source>
        <strain evidence="15">X2_MaxBin.013</strain>
    </source>
</reference>
<dbReference type="GO" id="GO:0005886">
    <property type="term" value="C:plasma membrane"/>
    <property type="evidence" value="ECO:0007669"/>
    <property type="project" value="UniProtKB-SubCell"/>
</dbReference>
<dbReference type="AlphaFoldDB" id="A0A833L4W5"/>
<keyword evidence="11 13" id="KW-0472">Membrane</keyword>
<evidence type="ECO:0000256" key="11">
    <source>
        <dbReference type="ARBA" id="ARBA00023136"/>
    </source>
</evidence>
<dbReference type="InterPro" id="IPR005467">
    <property type="entry name" value="His_kinase_dom"/>
</dbReference>
<sequence length="496" mass="56559">MSKQDIYVRVKWLMIAASMPFYLFGSFWGGIKPPAVYAIGFLFLISFINNLILQLFAKRKFADYFIYWTLMIDAALSIQAVYFSGSIETGLIFLPSIFIFISGFIFSPMATIFYGLSMFLAMVSTFYMEYFGYIPHFGHSIKFASEYLWMQVPFFMDILAGIFMLYMFSAFASGYLNQIVKENLIRMKNSVREMNNAKKMSDEANLALTKSKEELEKSEQMRVRELVELRASLEQKMLLRTVELEENRRAILHMMKDLKDDVNKMQELDRMKDEFISNVSHELRTPLTPLIDYASILAEGLVGSANEKQKEIYNSMLRLSKREVILINSLLEVSHLKSGSMAINKVPLELKQIVVDAVKDFTKEAGDRKINLSAEENGNIPTVMGDENLIARLVSQLISNALKFTPEAGWIRVKVFVENNHVRVEIEDNGIGIAKENINKIFHKFYQVDSGYSRKYGGMGLGLAICQQIVSLHNGKIWVESPGLGKGAKFVFALPI</sequence>
<keyword evidence="4" id="KW-1003">Cell membrane</keyword>
<evidence type="ECO:0000256" key="5">
    <source>
        <dbReference type="ARBA" id="ARBA00022553"/>
    </source>
</evidence>
<keyword evidence="8 15" id="KW-0418">Kinase</keyword>
<keyword evidence="13" id="KW-0812">Transmembrane</keyword>
<feature type="transmembrane region" description="Helical" evidence="13">
    <location>
        <begin position="37"/>
        <end position="57"/>
    </location>
</feature>
<evidence type="ECO:0000256" key="8">
    <source>
        <dbReference type="ARBA" id="ARBA00022777"/>
    </source>
</evidence>
<dbReference type="PANTHER" id="PTHR43047">
    <property type="entry name" value="TWO-COMPONENT HISTIDINE PROTEIN KINASE"/>
    <property type="match status" value="1"/>
</dbReference>
<organism evidence="15 16">
    <name type="scientific">Candidatus Saganbacteria bacterium</name>
    <dbReference type="NCBI Taxonomy" id="2575572"/>
    <lineage>
        <taxon>Bacteria</taxon>
        <taxon>Bacillati</taxon>
        <taxon>Saganbacteria</taxon>
    </lineage>
</organism>
<evidence type="ECO:0000256" key="1">
    <source>
        <dbReference type="ARBA" id="ARBA00000085"/>
    </source>
</evidence>
<dbReference type="SMART" id="SM00387">
    <property type="entry name" value="HATPase_c"/>
    <property type="match status" value="1"/>
</dbReference>
<feature type="transmembrane region" description="Helical" evidence="13">
    <location>
        <begin position="12"/>
        <end position="31"/>
    </location>
</feature>
<dbReference type="InterPro" id="IPR036890">
    <property type="entry name" value="HATPase_C_sf"/>
</dbReference>
<keyword evidence="9" id="KW-0067">ATP-binding</keyword>
<dbReference type="CDD" id="cd16922">
    <property type="entry name" value="HATPase_EvgS-ArcB-TorS-like"/>
    <property type="match status" value="1"/>
</dbReference>
<evidence type="ECO:0000256" key="7">
    <source>
        <dbReference type="ARBA" id="ARBA00022741"/>
    </source>
</evidence>
<evidence type="ECO:0000259" key="14">
    <source>
        <dbReference type="PROSITE" id="PS50109"/>
    </source>
</evidence>
<feature type="transmembrane region" description="Helical" evidence="13">
    <location>
        <begin position="64"/>
        <end position="83"/>
    </location>
</feature>
<comment type="catalytic activity">
    <reaction evidence="1">
        <text>ATP + protein L-histidine = ADP + protein N-phospho-L-histidine.</text>
        <dbReference type="EC" id="2.7.13.3"/>
    </reaction>
</comment>
<keyword evidence="10" id="KW-0902">Two-component regulatory system</keyword>
<keyword evidence="7" id="KW-0547">Nucleotide-binding</keyword>
<dbReference type="GO" id="GO:0000155">
    <property type="term" value="F:phosphorelay sensor kinase activity"/>
    <property type="evidence" value="ECO:0007669"/>
    <property type="project" value="InterPro"/>
</dbReference>
<dbReference type="Pfam" id="PF02518">
    <property type="entry name" value="HATPase_c"/>
    <property type="match status" value="1"/>
</dbReference>
<dbReference type="SMART" id="SM00388">
    <property type="entry name" value="HisKA"/>
    <property type="match status" value="1"/>
</dbReference>
<evidence type="ECO:0000256" key="9">
    <source>
        <dbReference type="ARBA" id="ARBA00022840"/>
    </source>
</evidence>
<name>A0A833L4W5_UNCSA</name>
<dbReference type="GO" id="GO:0005524">
    <property type="term" value="F:ATP binding"/>
    <property type="evidence" value="ECO:0007669"/>
    <property type="project" value="UniProtKB-KW"/>
</dbReference>
<keyword evidence="12" id="KW-0175">Coiled coil</keyword>
<dbReference type="Proteomes" id="UP000488506">
    <property type="component" value="Unassembled WGS sequence"/>
</dbReference>
<dbReference type="EMBL" id="WPAF01000002">
    <property type="protein sequence ID" value="KAF0135080.1"/>
    <property type="molecule type" value="Genomic_DNA"/>
</dbReference>
<evidence type="ECO:0000256" key="2">
    <source>
        <dbReference type="ARBA" id="ARBA00004236"/>
    </source>
</evidence>
<dbReference type="InterPro" id="IPR036097">
    <property type="entry name" value="HisK_dim/P_sf"/>
</dbReference>
<evidence type="ECO:0000256" key="12">
    <source>
        <dbReference type="SAM" id="Coils"/>
    </source>
</evidence>
<gene>
    <name evidence="15" type="ORF">FD145_218</name>
</gene>
<dbReference type="SUPFAM" id="SSF47384">
    <property type="entry name" value="Homodimeric domain of signal transducing histidine kinase"/>
    <property type="match status" value="1"/>
</dbReference>
<comment type="caution">
    <text evidence="15">The sequence shown here is derived from an EMBL/GenBank/DDBJ whole genome shotgun (WGS) entry which is preliminary data.</text>
</comment>
<dbReference type="InterPro" id="IPR004358">
    <property type="entry name" value="Sig_transdc_His_kin-like_C"/>
</dbReference>
<dbReference type="PROSITE" id="PS50109">
    <property type="entry name" value="HIS_KIN"/>
    <property type="match status" value="1"/>
</dbReference>
<evidence type="ECO:0000256" key="3">
    <source>
        <dbReference type="ARBA" id="ARBA00012438"/>
    </source>
</evidence>
<accession>A0A833L4W5</accession>
<feature type="coiled-coil region" evidence="12">
    <location>
        <begin position="194"/>
        <end position="221"/>
    </location>
</feature>